<evidence type="ECO:0000256" key="13">
    <source>
        <dbReference type="ARBA" id="ARBA00030544"/>
    </source>
</evidence>
<feature type="binding site" evidence="16">
    <location>
        <position position="101"/>
    </location>
    <ligand>
        <name>FMN</name>
        <dbReference type="ChEBI" id="CHEBI:58210"/>
    </ligand>
</feature>
<comment type="cofactor">
    <cofactor evidence="16">
        <name>Mg(2+)</name>
        <dbReference type="ChEBI" id="CHEBI:18420"/>
    </cofactor>
    <text evidence="16">Binds 1 Mg(2+) ion per subunit.</text>
</comment>
<evidence type="ECO:0000256" key="8">
    <source>
        <dbReference type="ARBA" id="ARBA00022723"/>
    </source>
</evidence>
<keyword evidence="11 16" id="KW-0460">Magnesium</keyword>
<feature type="binding site" evidence="16">
    <location>
        <begin position="106"/>
        <end position="109"/>
    </location>
    <ligand>
        <name>CDP</name>
        <dbReference type="ChEBI" id="CHEBI:58069"/>
    </ligand>
</feature>
<dbReference type="UniPathway" id="UPA00276">
    <property type="reaction ID" value="UER00929"/>
</dbReference>
<dbReference type="KEGG" id="mew:MSWAN_0042"/>
<accession>F6D7E8</accession>
<evidence type="ECO:0000256" key="2">
    <source>
        <dbReference type="ARBA" id="ARBA00006428"/>
    </source>
</evidence>
<dbReference type="STRING" id="868131.MSWAN_0042"/>
<evidence type="ECO:0000256" key="10">
    <source>
        <dbReference type="ARBA" id="ARBA00022777"/>
    </source>
</evidence>
<evidence type="ECO:0000256" key="9">
    <source>
        <dbReference type="ARBA" id="ARBA00022741"/>
    </source>
</evidence>
<dbReference type="GeneID" id="10667518"/>
<dbReference type="GO" id="GO:0000166">
    <property type="term" value="F:nucleotide binding"/>
    <property type="evidence" value="ECO:0007669"/>
    <property type="project" value="UniProtKB-UniRule"/>
</dbReference>
<dbReference type="InterPro" id="IPR023465">
    <property type="entry name" value="Riboflavin_kinase_dom_sf"/>
</dbReference>
<comment type="caution">
    <text evidence="16">Lacks conserved residue(s) required for the propagation of feature annotation.</text>
</comment>
<keyword evidence="7 16" id="KW-0808">Transferase</keyword>
<evidence type="ECO:0000259" key="17">
    <source>
        <dbReference type="Pfam" id="PF01982"/>
    </source>
</evidence>
<evidence type="ECO:0000256" key="3">
    <source>
        <dbReference type="ARBA" id="ARBA00011987"/>
    </source>
</evidence>
<dbReference type="Pfam" id="PF01982">
    <property type="entry name" value="CTP-dep_RFKase"/>
    <property type="match status" value="1"/>
</dbReference>
<evidence type="ECO:0000256" key="11">
    <source>
        <dbReference type="ARBA" id="ARBA00022842"/>
    </source>
</evidence>
<dbReference type="InterPro" id="IPR023470">
    <property type="entry name" value="Riboflavin_kinase_archaeal"/>
</dbReference>
<feature type="binding site" evidence="16">
    <location>
        <position position="93"/>
    </location>
    <ligand>
        <name>FMN</name>
        <dbReference type="ChEBI" id="CHEBI:58210"/>
    </ligand>
</feature>
<feature type="binding site" evidence="16">
    <location>
        <position position="41"/>
    </location>
    <ligand>
        <name>Mg(2+)</name>
        <dbReference type="ChEBI" id="CHEBI:18420"/>
    </ligand>
</feature>
<feature type="binding site" evidence="16">
    <location>
        <begin position="10"/>
        <end position="15"/>
    </location>
    <ligand>
        <name>CDP</name>
        <dbReference type="ChEBI" id="CHEBI:58069"/>
    </ligand>
</feature>
<dbReference type="EMBL" id="CP002772">
    <property type="protein sequence ID" value="AEG17090.1"/>
    <property type="molecule type" value="Genomic_DNA"/>
</dbReference>
<keyword evidence="9 16" id="KW-0547">Nucleotide-binding</keyword>
<feature type="domain" description="Riboflavin kinase" evidence="17">
    <location>
        <begin position="7"/>
        <end position="124"/>
    </location>
</feature>
<dbReference type="Gene3D" id="2.40.30.30">
    <property type="entry name" value="Riboflavin kinase-like"/>
    <property type="match status" value="1"/>
</dbReference>
<keyword evidence="19" id="KW-1185">Reference proteome</keyword>
<comment type="function">
    <text evidence="16">Catalyzes the CTP-dependent phosphorylation of riboflavin (vitamin B2) to form flavin mononucleotide (FMN).</text>
</comment>
<sequence>MEIKGIIVSGMGKGTYFMSQAIYRDEFEKKLNFKPFVGTLNVGVDSNGIRTINQIPQEKFSIINGQGKFGDVKFVKANLNNKIEGALVFPMKTKHPNDVLEFIAEKNLRNTLKLEDGDFVTIKVEGLE</sequence>
<keyword evidence="10 16" id="KW-0418">Kinase</keyword>
<dbReference type="OrthoDB" id="30955at2157"/>
<dbReference type="Proteomes" id="UP000009231">
    <property type="component" value="Chromosome"/>
</dbReference>
<proteinExistence type="inferred from homology"/>
<dbReference type="GO" id="GO:0000287">
    <property type="term" value="F:magnesium ion binding"/>
    <property type="evidence" value="ECO:0007669"/>
    <property type="project" value="UniProtKB-UniRule"/>
</dbReference>
<comment type="pathway">
    <text evidence="1 16">Cofactor biosynthesis; FMN biosynthesis; FMN from riboflavin (CTP route): step 1/1.</text>
</comment>
<comment type="catalytic activity">
    <reaction evidence="15 16">
        <text>riboflavin + CTP = CDP + FMN + H(+)</text>
        <dbReference type="Rhea" id="RHEA:25021"/>
        <dbReference type="ChEBI" id="CHEBI:15378"/>
        <dbReference type="ChEBI" id="CHEBI:37563"/>
        <dbReference type="ChEBI" id="CHEBI:57986"/>
        <dbReference type="ChEBI" id="CHEBI:58069"/>
        <dbReference type="ChEBI" id="CHEBI:58210"/>
        <dbReference type="EC" id="2.7.1.161"/>
    </reaction>
</comment>
<dbReference type="GO" id="GO:0009231">
    <property type="term" value="P:riboflavin biosynthetic process"/>
    <property type="evidence" value="ECO:0007669"/>
    <property type="project" value="InterPro"/>
</dbReference>
<dbReference type="GO" id="GO:0009398">
    <property type="term" value="P:FMN biosynthetic process"/>
    <property type="evidence" value="ECO:0007669"/>
    <property type="project" value="UniProtKB-UniRule"/>
</dbReference>
<dbReference type="RefSeq" id="WP_013824592.1">
    <property type="nucleotide sequence ID" value="NC_015574.1"/>
</dbReference>
<evidence type="ECO:0000256" key="6">
    <source>
        <dbReference type="ARBA" id="ARBA00022643"/>
    </source>
</evidence>
<protein>
    <recommendedName>
        <fullName evidence="4 16">Riboflavin kinase</fullName>
        <shortName evidence="16">RFK</shortName>
        <ecNumber evidence="3 16">2.7.1.161</ecNumber>
    </recommendedName>
    <alternativeName>
        <fullName evidence="13 16">CTP-dependent riboflavin kinase</fullName>
    </alternativeName>
    <alternativeName>
        <fullName evidence="14 16">CTP:riboflavin 5'-phosphotransferase</fullName>
    </alternativeName>
    <alternativeName>
        <fullName evidence="12 16">Flavokinase</fullName>
    </alternativeName>
</protein>
<dbReference type="SUPFAM" id="SSF82114">
    <property type="entry name" value="Riboflavin kinase-like"/>
    <property type="match status" value="1"/>
</dbReference>
<evidence type="ECO:0000256" key="4">
    <source>
        <dbReference type="ARBA" id="ARBA00017394"/>
    </source>
</evidence>
<dbReference type="PANTHER" id="PTHR40706:SF1">
    <property type="entry name" value="RIBOFLAVIN KINASE"/>
    <property type="match status" value="1"/>
</dbReference>
<dbReference type="HOGENOM" id="CLU_140165_0_0_2"/>
<dbReference type="PANTHER" id="PTHR40706">
    <property type="entry name" value="RIBOFLAVIN KINASE"/>
    <property type="match status" value="1"/>
</dbReference>
<evidence type="ECO:0000313" key="19">
    <source>
        <dbReference type="Proteomes" id="UP000009231"/>
    </source>
</evidence>
<evidence type="ECO:0000313" key="18">
    <source>
        <dbReference type="EMBL" id="AEG17090.1"/>
    </source>
</evidence>
<organism evidence="18 19">
    <name type="scientific">Methanobacterium paludis (strain DSM 25820 / JCM 18151 / SWAN1)</name>
    <dbReference type="NCBI Taxonomy" id="868131"/>
    <lineage>
        <taxon>Archaea</taxon>
        <taxon>Methanobacteriati</taxon>
        <taxon>Methanobacteriota</taxon>
        <taxon>Methanomada group</taxon>
        <taxon>Methanobacteria</taxon>
        <taxon>Methanobacteriales</taxon>
        <taxon>Methanobacteriaceae</taxon>
        <taxon>Methanobacterium</taxon>
    </lineage>
</organism>
<dbReference type="HAMAP" id="MF_01285">
    <property type="entry name" value="Riboflavin_kinase"/>
    <property type="match status" value="1"/>
</dbReference>
<evidence type="ECO:0000256" key="16">
    <source>
        <dbReference type="HAMAP-Rule" id="MF_01285"/>
    </source>
</evidence>
<name>F6D7E8_METPW</name>
<evidence type="ECO:0000256" key="15">
    <source>
        <dbReference type="ARBA" id="ARBA00047857"/>
    </source>
</evidence>
<evidence type="ECO:0000256" key="12">
    <source>
        <dbReference type="ARBA" id="ARBA00029789"/>
    </source>
</evidence>
<dbReference type="eggNOG" id="arCOG01904">
    <property type="taxonomic scope" value="Archaea"/>
</dbReference>
<dbReference type="AlphaFoldDB" id="F6D7E8"/>
<keyword evidence="5 16" id="KW-0285">Flavoprotein</keyword>
<gene>
    <name evidence="16" type="primary">ribK</name>
    <name evidence="18" type="ordered locus">MSWAN_0042</name>
</gene>
<evidence type="ECO:0000256" key="14">
    <source>
        <dbReference type="ARBA" id="ARBA00033116"/>
    </source>
</evidence>
<dbReference type="EC" id="2.7.1.161" evidence="3 16"/>
<comment type="similarity">
    <text evidence="2 16">Belongs to the archaeal riboflavin kinase family.</text>
</comment>
<evidence type="ECO:0000256" key="7">
    <source>
        <dbReference type="ARBA" id="ARBA00022679"/>
    </source>
</evidence>
<evidence type="ECO:0000256" key="1">
    <source>
        <dbReference type="ARBA" id="ARBA00005219"/>
    </source>
</evidence>
<dbReference type="InterPro" id="IPR039063">
    <property type="entry name" value="RibK_CTP-dep"/>
</dbReference>
<feature type="binding site" evidence="16">
    <location>
        <position position="39"/>
    </location>
    <ligand>
        <name>Mg(2+)</name>
        <dbReference type="ChEBI" id="CHEBI:18420"/>
    </ligand>
</feature>
<dbReference type="InterPro" id="IPR023602">
    <property type="entry name" value="Riboflavin_kinase_CTP-dep"/>
</dbReference>
<dbReference type="GO" id="GO:0008531">
    <property type="term" value="F:riboflavin kinase activity"/>
    <property type="evidence" value="ECO:0007669"/>
    <property type="project" value="InterPro"/>
</dbReference>
<keyword evidence="8 16" id="KW-0479">Metal-binding</keyword>
<reference evidence="18 19" key="1">
    <citation type="journal article" date="2014" name="Int. J. Syst. Evol. Microbiol.">
        <title>Methanobacterium paludis sp. nov. and a novel strain of Methanobacterium lacus isolated from northern peatlands.</title>
        <authorList>
            <person name="Cadillo-Quiroz H."/>
            <person name="Brauer S.L."/>
            <person name="Goodson N."/>
            <person name="Yavitt J.B."/>
            <person name="Zinder S.H."/>
        </authorList>
    </citation>
    <scope>NUCLEOTIDE SEQUENCE [LARGE SCALE GENOMIC DNA]</scope>
    <source>
        <strain evidence="19">DSM 25820 / JCM 18151 / SWAN1</strain>
    </source>
</reference>
<evidence type="ECO:0000256" key="5">
    <source>
        <dbReference type="ARBA" id="ARBA00022630"/>
    </source>
</evidence>
<keyword evidence="6 16" id="KW-0288">FMN</keyword>